<evidence type="ECO:0000313" key="5">
    <source>
        <dbReference type="RefSeq" id="XP_031572196.1"/>
    </source>
</evidence>
<keyword evidence="2" id="KW-0812">Transmembrane</keyword>
<dbReference type="KEGG" id="aten:116306304"/>
<gene>
    <name evidence="5 6" type="primary">LOC116306304</name>
</gene>
<sequence length="119" mass="12611">MHQTLMNGSKILVVMLLATVTLLSYTERHLVEASTSAISPSPTVTVSSVGVTVGSNQTFVPTSSAAVQTTAPKSDDDDDAKKEKEKKKISMIAGGCAGSFVVIVGILVVVYFHRKENQD</sequence>
<keyword evidence="3" id="KW-0732">Signal</keyword>
<evidence type="ECO:0000313" key="6">
    <source>
        <dbReference type="RefSeq" id="XP_031572197.1"/>
    </source>
</evidence>
<reference evidence="5 6" key="1">
    <citation type="submission" date="2025-04" db="UniProtKB">
        <authorList>
            <consortium name="RefSeq"/>
        </authorList>
    </citation>
    <scope>IDENTIFICATION</scope>
    <source>
        <tissue evidence="5 6">Tentacle</tissue>
    </source>
</reference>
<dbReference type="AlphaFoldDB" id="A0A6P8IXQ7"/>
<keyword evidence="4" id="KW-1185">Reference proteome</keyword>
<keyword evidence="2" id="KW-1133">Transmembrane helix</keyword>
<evidence type="ECO:0000256" key="3">
    <source>
        <dbReference type="SAM" id="SignalP"/>
    </source>
</evidence>
<organism evidence="4 5">
    <name type="scientific">Actinia tenebrosa</name>
    <name type="common">Australian red waratah sea anemone</name>
    <dbReference type="NCBI Taxonomy" id="6105"/>
    <lineage>
        <taxon>Eukaryota</taxon>
        <taxon>Metazoa</taxon>
        <taxon>Cnidaria</taxon>
        <taxon>Anthozoa</taxon>
        <taxon>Hexacorallia</taxon>
        <taxon>Actiniaria</taxon>
        <taxon>Actiniidae</taxon>
        <taxon>Actinia</taxon>
    </lineage>
</organism>
<protein>
    <submittedName>
        <fullName evidence="5 6">Uncharacterized protein LOC116306304</fullName>
    </submittedName>
</protein>
<dbReference type="RefSeq" id="XP_031572196.1">
    <property type="nucleotide sequence ID" value="XM_031716336.1"/>
</dbReference>
<feature type="transmembrane region" description="Helical" evidence="2">
    <location>
        <begin position="89"/>
        <end position="112"/>
    </location>
</feature>
<name>A0A6P8IXQ7_ACTTE</name>
<feature type="compositionally biased region" description="Polar residues" evidence="1">
    <location>
        <begin position="63"/>
        <end position="72"/>
    </location>
</feature>
<dbReference type="GeneID" id="116306304"/>
<proteinExistence type="predicted"/>
<evidence type="ECO:0000256" key="1">
    <source>
        <dbReference type="SAM" id="MobiDB-lite"/>
    </source>
</evidence>
<feature type="chain" id="PRO_5044653251" evidence="3">
    <location>
        <begin position="27"/>
        <end position="119"/>
    </location>
</feature>
<accession>A0A6P8IXQ7</accession>
<dbReference type="Proteomes" id="UP000515163">
    <property type="component" value="Unplaced"/>
</dbReference>
<evidence type="ECO:0000256" key="2">
    <source>
        <dbReference type="SAM" id="Phobius"/>
    </source>
</evidence>
<feature type="region of interest" description="Disordered" evidence="1">
    <location>
        <begin position="63"/>
        <end position="85"/>
    </location>
</feature>
<feature type="signal peptide" evidence="3">
    <location>
        <begin position="1"/>
        <end position="26"/>
    </location>
</feature>
<dbReference type="RefSeq" id="XP_031572197.1">
    <property type="nucleotide sequence ID" value="XM_031716337.1"/>
</dbReference>
<keyword evidence="2" id="KW-0472">Membrane</keyword>
<evidence type="ECO:0000313" key="4">
    <source>
        <dbReference type="Proteomes" id="UP000515163"/>
    </source>
</evidence>